<name>A0A511MB42_9NOCA</name>
<dbReference type="OrthoDB" id="9910917at2"/>
<evidence type="ECO:0000313" key="2">
    <source>
        <dbReference type="Proteomes" id="UP000321424"/>
    </source>
</evidence>
<dbReference type="EMBL" id="BJXA01000009">
    <property type="protein sequence ID" value="GEM37407.1"/>
    <property type="molecule type" value="Genomic_DNA"/>
</dbReference>
<dbReference type="RefSeq" id="WP_147129550.1">
    <property type="nucleotide sequence ID" value="NZ_BJXA01000009.1"/>
</dbReference>
<evidence type="ECO:0000313" key="1">
    <source>
        <dbReference type="EMBL" id="GEM37407.1"/>
    </source>
</evidence>
<accession>A0A511MB42</accession>
<organism evidence="1 2">
    <name type="scientific">Nocardia ninae NBRC 108245</name>
    <dbReference type="NCBI Taxonomy" id="1210091"/>
    <lineage>
        <taxon>Bacteria</taxon>
        <taxon>Bacillati</taxon>
        <taxon>Actinomycetota</taxon>
        <taxon>Actinomycetes</taxon>
        <taxon>Mycobacteriales</taxon>
        <taxon>Nocardiaceae</taxon>
        <taxon>Nocardia</taxon>
    </lineage>
</organism>
<comment type="caution">
    <text evidence="1">The sequence shown here is derived from an EMBL/GenBank/DDBJ whole genome shotgun (WGS) entry which is preliminary data.</text>
</comment>
<dbReference type="AlphaFoldDB" id="A0A511MB42"/>
<keyword evidence="2" id="KW-1185">Reference proteome</keyword>
<reference evidence="1 2" key="1">
    <citation type="submission" date="2019-07" db="EMBL/GenBank/DDBJ databases">
        <title>Whole genome shotgun sequence of Nocardia ninae NBRC 108245.</title>
        <authorList>
            <person name="Hosoyama A."/>
            <person name="Uohara A."/>
            <person name="Ohji S."/>
            <person name="Ichikawa N."/>
        </authorList>
    </citation>
    <scope>NUCLEOTIDE SEQUENCE [LARGE SCALE GENOMIC DNA]</scope>
    <source>
        <strain evidence="1 2">NBRC 108245</strain>
    </source>
</reference>
<dbReference type="Proteomes" id="UP000321424">
    <property type="component" value="Unassembled WGS sequence"/>
</dbReference>
<gene>
    <name evidence="1" type="ORF">NN4_19260</name>
</gene>
<proteinExistence type="predicted"/>
<protein>
    <submittedName>
        <fullName evidence="1">Uncharacterized protein</fullName>
    </submittedName>
</protein>
<sequence>MWIITEATPTMAEQLAEIRELLMSNQDKINSITSTIAGVRDLVVKIHAEIQHIKANPPAEGLDFSRLDDLLQNLKDHTTATDAEIPDLPAAA</sequence>